<dbReference type="EMBL" id="CP109106">
    <property type="protein sequence ID" value="WSB66592.1"/>
    <property type="molecule type" value="Genomic_DNA"/>
</dbReference>
<feature type="domain" description="Aminoglycoside phosphotransferase" evidence="1">
    <location>
        <begin position="36"/>
        <end position="224"/>
    </location>
</feature>
<sequence length="302" mass="34016">MTAPPAPLPGGFDEAELQRVLDQACSAVGLNPEGAQLLRGHTNAVVRLSTAPVVLKVARRGSKFENVQRTARFVQWLMDRGFPTVPLYPVDDQPLEVDGHAVTYWTYLPQPEHSLSAAQIAKPLYALHSLPIPPFALPALNNLRAIRLSIGSITALSDETNLFLAERADRLEKALHTVEYALPKGVVQGDPQHRNALFDGDETVLCDWDTVAVGQPEWDLVTLEIHCRRFGYSHDHYKDFADTYGFDVTRWPHFPILRDIRELRMITTNARKISHAPLSRGEIQRRITGLHREDTSLRWNIL</sequence>
<keyword evidence="3" id="KW-1185">Reference proteome</keyword>
<dbReference type="SUPFAM" id="SSF56112">
    <property type="entry name" value="Protein kinase-like (PK-like)"/>
    <property type="match status" value="1"/>
</dbReference>
<dbReference type="RefSeq" id="WP_326615709.1">
    <property type="nucleotide sequence ID" value="NZ_CP109106.1"/>
</dbReference>
<name>A0ABZ1F8G0_9ACTN</name>
<dbReference type="Gene3D" id="3.90.1200.10">
    <property type="match status" value="1"/>
</dbReference>
<dbReference type="Proteomes" id="UP001344251">
    <property type="component" value="Chromosome"/>
</dbReference>
<dbReference type="InterPro" id="IPR011009">
    <property type="entry name" value="Kinase-like_dom_sf"/>
</dbReference>
<evidence type="ECO:0000259" key="1">
    <source>
        <dbReference type="Pfam" id="PF01636"/>
    </source>
</evidence>
<protein>
    <submittedName>
        <fullName evidence="2">Phosphotransferase</fullName>
    </submittedName>
</protein>
<proteinExistence type="predicted"/>
<reference evidence="2 3" key="1">
    <citation type="submission" date="2022-10" db="EMBL/GenBank/DDBJ databases">
        <title>The complete genomes of actinobacterial strains from the NBC collection.</title>
        <authorList>
            <person name="Joergensen T.S."/>
            <person name="Alvarez Arevalo M."/>
            <person name="Sterndorff E.B."/>
            <person name="Faurdal D."/>
            <person name="Vuksanovic O."/>
            <person name="Mourched A.-S."/>
            <person name="Charusanti P."/>
            <person name="Shaw S."/>
            <person name="Blin K."/>
            <person name="Weber T."/>
        </authorList>
    </citation>
    <scope>NUCLEOTIDE SEQUENCE [LARGE SCALE GENOMIC DNA]</scope>
    <source>
        <strain evidence="2 3">NBC 01774</strain>
    </source>
</reference>
<accession>A0ABZ1F8G0</accession>
<dbReference type="InterPro" id="IPR002575">
    <property type="entry name" value="Aminoglycoside_PTrfase"/>
</dbReference>
<dbReference type="Pfam" id="PF01636">
    <property type="entry name" value="APH"/>
    <property type="match status" value="1"/>
</dbReference>
<gene>
    <name evidence="2" type="ORF">OG863_00480</name>
</gene>
<evidence type="ECO:0000313" key="3">
    <source>
        <dbReference type="Proteomes" id="UP001344251"/>
    </source>
</evidence>
<organism evidence="2 3">
    <name type="scientific">Streptomyces decoyicus</name>
    <dbReference type="NCBI Taxonomy" id="249567"/>
    <lineage>
        <taxon>Bacteria</taxon>
        <taxon>Bacillati</taxon>
        <taxon>Actinomycetota</taxon>
        <taxon>Actinomycetes</taxon>
        <taxon>Kitasatosporales</taxon>
        <taxon>Streptomycetaceae</taxon>
        <taxon>Streptomyces</taxon>
    </lineage>
</organism>
<evidence type="ECO:0000313" key="2">
    <source>
        <dbReference type="EMBL" id="WSB66592.1"/>
    </source>
</evidence>